<dbReference type="Gene3D" id="3.20.20.80">
    <property type="entry name" value="Glycosidases"/>
    <property type="match status" value="1"/>
</dbReference>
<dbReference type="PANTHER" id="PTHR42767:SF1">
    <property type="entry name" value="ENDO-BETA-1,6-GALACTANASE-LIKE DOMAIN-CONTAINING PROTEIN"/>
    <property type="match status" value="1"/>
</dbReference>
<accession>A0ABP9IFZ1</accession>
<sequence>MRTAGSRPDGEAMIRRRTLLAAAGGTALAGTLATGTARADATITVNPATTYGTWEGWGTSLAWWANVFGARDDFADIFFTTKSTTYSGTSLPGLGLNIARYNLGACSWNSVNGESMVASSGIPAFKQIEGYWQDWNDEDPASSAWKWTADAAQRAALVKATARGAISELFANSPMWWMCLNHNPSGASGGGNNLQSWNYRQHASHLAAVALRARNDWGVDFATVEAFNEPSSNWWTATGTQEGCHMDSSVQAAVLPHLRSELDKRGLTGTRIAASDETGYDLARTTWNSFDSTTKALVDRVNVHGYQGAGGRRDLLYTDAVTTARKSLWNSEYGDADGSGATLASNLLLDFRWLHPTAWVYWQVMDPSAGWAMIAYDAGTLTPGTVQTKHYVMAQFSRHIRPGMTILDTGADHAVAALDRSARRLVIVALNKASSAQTLTFDLSRFGTVTGSTGGLVRRWNTLTGGGGDRYTAHTDTYLTGKTVAVPFAAGAVQTLEVDGVAV</sequence>
<dbReference type="Proteomes" id="UP001501759">
    <property type="component" value="Unassembled WGS sequence"/>
</dbReference>
<comment type="caution">
    <text evidence="1">The sequence shown here is derived from an EMBL/GenBank/DDBJ whole genome shotgun (WGS) entry which is preliminary data.</text>
</comment>
<evidence type="ECO:0000313" key="2">
    <source>
        <dbReference type="Proteomes" id="UP001501759"/>
    </source>
</evidence>
<gene>
    <name evidence="1" type="ORF">GCM10023335_07180</name>
</gene>
<organism evidence="1 2">
    <name type="scientific">Streptomyces siamensis</name>
    <dbReference type="NCBI Taxonomy" id="1274986"/>
    <lineage>
        <taxon>Bacteria</taxon>
        <taxon>Bacillati</taxon>
        <taxon>Actinomycetota</taxon>
        <taxon>Actinomycetes</taxon>
        <taxon>Kitasatosporales</taxon>
        <taxon>Streptomycetaceae</taxon>
        <taxon>Streptomyces</taxon>
    </lineage>
</organism>
<evidence type="ECO:0000313" key="1">
    <source>
        <dbReference type="EMBL" id="GAA4996932.1"/>
    </source>
</evidence>
<evidence type="ECO:0008006" key="3">
    <source>
        <dbReference type="Google" id="ProtNLM"/>
    </source>
</evidence>
<keyword evidence="2" id="KW-1185">Reference proteome</keyword>
<dbReference type="PANTHER" id="PTHR42767">
    <property type="entry name" value="ENDO-BETA-1,6-GALACTANASE"/>
    <property type="match status" value="1"/>
</dbReference>
<dbReference type="InterPro" id="IPR039743">
    <property type="entry name" value="6GAL/EXGAL"/>
</dbReference>
<reference evidence="2" key="1">
    <citation type="journal article" date="2019" name="Int. J. Syst. Evol. Microbiol.">
        <title>The Global Catalogue of Microorganisms (GCM) 10K type strain sequencing project: providing services to taxonomists for standard genome sequencing and annotation.</title>
        <authorList>
            <consortium name="The Broad Institute Genomics Platform"/>
            <consortium name="The Broad Institute Genome Sequencing Center for Infectious Disease"/>
            <person name="Wu L."/>
            <person name="Ma J."/>
        </authorList>
    </citation>
    <scope>NUCLEOTIDE SEQUENCE [LARGE SCALE GENOMIC DNA]</scope>
    <source>
        <strain evidence="2">JCM 18409</strain>
    </source>
</reference>
<dbReference type="InterPro" id="IPR017853">
    <property type="entry name" value="GH"/>
</dbReference>
<dbReference type="PROSITE" id="PS51318">
    <property type="entry name" value="TAT"/>
    <property type="match status" value="1"/>
</dbReference>
<proteinExistence type="predicted"/>
<dbReference type="EMBL" id="BAABKB010000002">
    <property type="protein sequence ID" value="GAA4996932.1"/>
    <property type="molecule type" value="Genomic_DNA"/>
</dbReference>
<protein>
    <recommendedName>
        <fullName evidence="3">Beta-1,6-galactanase</fullName>
    </recommendedName>
</protein>
<dbReference type="InterPro" id="IPR006311">
    <property type="entry name" value="TAT_signal"/>
</dbReference>
<name>A0ABP9IFZ1_9ACTN</name>
<dbReference type="SUPFAM" id="SSF51445">
    <property type="entry name" value="(Trans)glycosidases"/>
    <property type="match status" value="1"/>
</dbReference>